<keyword evidence="2" id="KW-1185">Reference proteome</keyword>
<protein>
    <submittedName>
        <fullName evidence="1">Uncharacterized protein</fullName>
    </submittedName>
</protein>
<proteinExistence type="predicted"/>
<evidence type="ECO:0000313" key="2">
    <source>
        <dbReference type="Proteomes" id="UP001501570"/>
    </source>
</evidence>
<comment type="caution">
    <text evidence="1">The sequence shown here is derived from an EMBL/GenBank/DDBJ whole genome shotgun (WGS) entry which is preliminary data.</text>
</comment>
<name>A0ABP9RM76_9ACTN</name>
<accession>A0ABP9RM76</accession>
<organism evidence="1 2">
    <name type="scientific">Rugosimonospora acidiphila</name>
    <dbReference type="NCBI Taxonomy" id="556531"/>
    <lineage>
        <taxon>Bacteria</taxon>
        <taxon>Bacillati</taxon>
        <taxon>Actinomycetota</taxon>
        <taxon>Actinomycetes</taxon>
        <taxon>Micromonosporales</taxon>
        <taxon>Micromonosporaceae</taxon>
        <taxon>Rugosimonospora</taxon>
    </lineage>
</organism>
<dbReference type="Proteomes" id="UP001501570">
    <property type="component" value="Unassembled WGS sequence"/>
</dbReference>
<reference evidence="2" key="1">
    <citation type="journal article" date="2019" name="Int. J. Syst. Evol. Microbiol.">
        <title>The Global Catalogue of Microorganisms (GCM) 10K type strain sequencing project: providing services to taxonomists for standard genome sequencing and annotation.</title>
        <authorList>
            <consortium name="The Broad Institute Genomics Platform"/>
            <consortium name="The Broad Institute Genome Sequencing Center for Infectious Disease"/>
            <person name="Wu L."/>
            <person name="Ma J."/>
        </authorList>
    </citation>
    <scope>NUCLEOTIDE SEQUENCE [LARGE SCALE GENOMIC DNA]</scope>
    <source>
        <strain evidence="2">JCM 18304</strain>
    </source>
</reference>
<dbReference type="EMBL" id="BAABJQ010000002">
    <property type="protein sequence ID" value="GAA5179343.1"/>
    <property type="molecule type" value="Genomic_DNA"/>
</dbReference>
<sequence>MATFRPSGSGARVAAWAGPATAGNPAVAAITVPSTRAVAMVGPTIAARARRRRAADVGDNSTPRFDGWASGVNIHRLGAENLLTWFIAL</sequence>
<gene>
    <name evidence="1" type="ORF">GCM10023322_09040</name>
</gene>
<evidence type="ECO:0000313" key="1">
    <source>
        <dbReference type="EMBL" id="GAA5179343.1"/>
    </source>
</evidence>